<dbReference type="GeneID" id="86890053"/>
<evidence type="ECO:0000313" key="1">
    <source>
        <dbReference type="EMBL" id="NJC18481.1"/>
    </source>
</evidence>
<protein>
    <submittedName>
        <fullName evidence="1">Uncharacterized protein</fullName>
    </submittedName>
</protein>
<accession>A0A7X5YER5</accession>
<keyword evidence="4" id="KW-1185">Reference proteome</keyword>
<dbReference type="EMBL" id="CP043839">
    <property type="protein sequence ID" value="WOF11139.1"/>
    <property type="molecule type" value="Genomic_DNA"/>
</dbReference>
<dbReference type="RefSeq" id="WP_168044323.1">
    <property type="nucleotide sequence ID" value="NZ_BMPA01000007.1"/>
</dbReference>
<reference evidence="2 4" key="1">
    <citation type="submission" date="2019-09" db="EMBL/GenBank/DDBJ databases">
        <title>Butyricimonas paravirosa DSM 105722 (=214-4 = JCM 18677 = CCUG 65563).</title>
        <authorList>
            <person name="Le Roy T."/>
            <person name="Cani P.D."/>
        </authorList>
    </citation>
    <scope>NUCLEOTIDE SEQUENCE [LARGE SCALE GENOMIC DNA]</scope>
    <source>
        <strain evidence="2 4">DSM 105722</strain>
    </source>
</reference>
<dbReference type="EMBL" id="JAATLI010000007">
    <property type="protein sequence ID" value="NJC18481.1"/>
    <property type="molecule type" value="Genomic_DNA"/>
</dbReference>
<name>A0A7X5YER5_9BACT</name>
<dbReference type="Proteomes" id="UP001302374">
    <property type="component" value="Chromosome"/>
</dbReference>
<dbReference type="Proteomes" id="UP000576368">
    <property type="component" value="Unassembled WGS sequence"/>
</dbReference>
<sequence>MNDSSVGIRAVKATRSELFIIEKGLSAGFPRAGRLAKTNTDNIYWSSSENYNNPANNALYVNVNNGNVNNNNKNNRNSYVRPVLAFSIKTLR</sequence>
<evidence type="ECO:0000313" key="4">
    <source>
        <dbReference type="Proteomes" id="UP001302374"/>
    </source>
</evidence>
<gene>
    <name evidence="2" type="ORF">F1644_02090</name>
    <name evidence="1" type="ORF">GGR15_002108</name>
</gene>
<proteinExistence type="predicted"/>
<dbReference type="AlphaFoldDB" id="A0A7X5YER5"/>
<organism evidence="1 3">
    <name type="scientific">Butyricimonas paravirosa</name>
    <dbReference type="NCBI Taxonomy" id="1472417"/>
    <lineage>
        <taxon>Bacteria</taxon>
        <taxon>Pseudomonadati</taxon>
        <taxon>Bacteroidota</taxon>
        <taxon>Bacteroidia</taxon>
        <taxon>Bacteroidales</taxon>
        <taxon>Odoribacteraceae</taxon>
        <taxon>Butyricimonas</taxon>
    </lineage>
</organism>
<evidence type="ECO:0000313" key="2">
    <source>
        <dbReference type="EMBL" id="WOF11139.1"/>
    </source>
</evidence>
<reference evidence="1 3" key="2">
    <citation type="submission" date="2020-03" db="EMBL/GenBank/DDBJ databases">
        <title>Genomic Encyclopedia of Type Strains, Phase IV (KMG-IV): sequencing the most valuable type-strain genomes for metagenomic binning, comparative biology and taxonomic classification.</title>
        <authorList>
            <person name="Goeker M."/>
        </authorList>
    </citation>
    <scope>NUCLEOTIDE SEQUENCE [LARGE SCALE GENOMIC DNA]</scope>
    <source>
        <strain evidence="1 3">DSM 105722</strain>
    </source>
</reference>
<evidence type="ECO:0000313" key="3">
    <source>
        <dbReference type="Proteomes" id="UP000576368"/>
    </source>
</evidence>